<keyword evidence="1" id="KW-0238">DNA-binding</keyword>
<evidence type="ECO:0000256" key="2">
    <source>
        <dbReference type="ARBA" id="ARBA00023242"/>
    </source>
</evidence>
<dbReference type="PANTHER" id="PTHR10328:SF15">
    <property type="entry name" value="BHLH TRANSCRIPTION FACTOR"/>
    <property type="match status" value="1"/>
</dbReference>
<evidence type="ECO:0000313" key="5">
    <source>
        <dbReference type="Proteomes" id="UP000504637"/>
    </source>
</evidence>
<feature type="compositionally biased region" description="Polar residues" evidence="3">
    <location>
        <begin position="50"/>
        <end position="70"/>
    </location>
</feature>
<feature type="compositionally biased region" description="Basic and acidic residues" evidence="3">
    <location>
        <begin position="213"/>
        <end position="240"/>
    </location>
</feature>
<dbReference type="GeneID" id="54360627"/>
<feature type="compositionally biased region" description="Polar residues" evidence="3">
    <location>
        <begin position="248"/>
        <end position="264"/>
    </location>
</feature>
<dbReference type="PANTHER" id="PTHR10328">
    <property type="entry name" value="PROTEIN MAX MYC-ASSOCIATED FACTOR X"/>
    <property type="match status" value="1"/>
</dbReference>
<dbReference type="Gene3D" id="4.10.280.10">
    <property type="entry name" value="Helix-loop-helix DNA-binding domain"/>
    <property type="match status" value="1"/>
</dbReference>
<evidence type="ECO:0000259" key="4">
    <source>
        <dbReference type="PROSITE" id="PS50888"/>
    </source>
</evidence>
<evidence type="ECO:0000256" key="1">
    <source>
        <dbReference type="ARBA" id="ARBA00023125"/>
    </source>
</evidence>
<dbReference type="GO" id="GO:0046983">
    <property type="term" value="F:protein dimerization activity"/>
    <property type="evidence" value="ECO:0007669"/>
    <property type="project" value="InterPro"/>
</dbReference>
<feature type="region of interest" description="Disordered" evidence="3">
    <location>
        <begin position="276"/>
        <end position="374"/>
    </location>
</feature>
<feature type="domain" description="BHLH" evidence="4">
    <location>
        <begin position="416"/>
        <end position="467"/>
    </location>
</feature>
<dbReference type="SUPFAM" id="SSF47459">
    <property type="entry name" value="HLH, helix-loop-helix DNA-binding domain"/>
    <property type="match status" value="1"/>
</dbReference>
<gene>
    <name evidence="6" type="ORF">K489DRAFT_367073</name>
</gene>
<reference evidence="6" key="3">
    <citation type="submission" date="2025-08" db="UniProtKB">
        <authorList>
            <consortium name="RefSeq"/>
        </authorList>
    </citation>
    <scope>IDENTIFICATION</scope>
    <source>
        <strain evidence="6">CBS 342.82</strain>
    </source>
</reference>
<feature type="compositionally biased region" description="Low complexity" evidence="3">
    <location>
        <begin position="529"/>
        <end position="552"/>
    </location>
</feature>
<sequence length="589" mass="64028">MASQQQPSSQPSPSHPAQHHPQSQPQQQHQGLPSISSLTSNLPHGAPISPDQSSLADSTRDSGTWPQPGQNKRKSFCEQTRHRSRITAASSNAVEDASLCLRRGSRIVSIASRRSAKVCCAISTDLDSHIALGSQLQVHTLLNPDESPSRQSQPNTPNSSRVPTLTTSTLPSINQGFHDAHNRDSYKSRDSYASGGSYNRDSYASGGSYNRDSLGREFGRDSRDLAPHLDSRRSSVDSRMQHGFGQLHLNNGGNPVSPYEGSNGSQVSLAALRRPQTGQPLSPLSARGSTRSNPAPRVAPPIMPVGRGPGGDIATAANPTAGYAWAFPDGPSPEERRGSDSGDSSIDQSVSRQNSFAASSVRSMFSTDSSQLPAGQRRLDEGENMTHHHSMAHRTIQNLQAEGMPPGVGNYSRTPELRVSHKLAERKRRSEMKDLFEDLNKAVPSNGGTKASKWEILTKAIEYIRTTQHTERQLHAEVSRLQRDAEYHREAHKENDMLKTEVQVMHQHLRRLDPQASHVYGHFTSQLNQQQQQQQQPPPSSGSQHQQHPQQSNGAAGMSLPPLNAGPGPSQGGPPPPAPMQGVEYGFAR</sequence>
<reference evidence="6" key="2">
    <citation type="submission" date="2020-04" db="EMBL/GenBank/DDBJ databases">
        <authorList>
            <consortium name="NCBI Genome Project"/>
        </authorList>
    </citation>
    <scope>NUCLEOTIDE SEQUENCE</scope>
    <source>
        <strain evidence="6">CBS 342.82</strain>
    </source>
</reference>
<evidence type="ECO:0000313" key="6">
    <source>
        <dbReference type="RefSeq" id="XP_033462812.1"/>
    </source>
</evidence>
<feature type="compositionally biased region" description="Polar residues" evidence="3">
    <location>
        <begin position="276"/>
        <end position="293"/>
    </location>
</feature>
<reference evidence="6" key="1">
    <citation type="submission" date="2020-01" db="EMBL/GenBank/DDBJ databases">
        <authorList>
            <consortium name="DOE Joint Genome Institute"/>
            <person name="Haridas S."/>
            <person name="Albert R."/>
            <person name="Binder M."/>
            <person name="Bloem J."/>
            <person name="Labutti K."/>
            <person name="Salamov A."/>
            <person name="Andreopoulos B."/>
            <person name="Baker S.E."/>
            <person name="Barry K."/>
            <person name="Bills G."/>
            <person name="Bluhm B.H."/>
            <person name="Cannon C."/>
            <person name="Castanera R."/>
            <person name="Culley D.E."/>
            <person name="Daum C."/>
            <person name="Ezra D."/>
            <person name="Gonzalez J.B."/>
            <person name="Henrissat B."/>
            <person name="Kuo A."/>
            <person name="Liang C."/>
            <person name="Lipzen A."/>
            <person name="Lutzoni F."/>
            <person name="Magnuson J."/>
            <person name="Mondo S."/>
            <person name="Nolan M."/>
            <person name="Ohm R."/>
            <person name="Pangilinan J."/>
            <person name="Park H.-J."/>
            <person name="Ramirez L."/>
            <person name="Alfaro M."/>
            <person name="Sun H."/>
            <person name="Tritt A."/>
            <person name="Yoshinaga Y."/>
            <person name="Zwiers L.-H."/>
            <person name="Turgeon B.G."/>
            <person name="Goodwin S.B."/>
            <person name="Spatafora J.W."/>
            <person name="Crous P.W."/>
            <person name="Grigoriev I.V."/>
        </authorList>
    </citation>
    <scope>NUCLEOTIDE SEQUENCE</scope>
    <source>
        <strain evidence="6">CBS 342.82</strain>
    </source>
</reference>
<feature type="region of interest" description="Disordered" evidence="3">
    <location>
        <begin position="526"/>
        <end position="589"/>
    </location>
</feature>
<dbReference type="GO" id="GO:0045944">
    <property type="term" value="P:positive regulation of transcription by RNA polymerase II"/>
    <property type="evidence" value="ECO:0007669"/>
    <property type="project" value="TreeGrafter"/>
</dbReference>
<organism evidence="6">
    <name type="scientific">Dissoconium aciculare CBS 342.82</name>
    <dbReference type="NCBI Taxonomy" id="1314786"/>
    <lineage>
        <taxon>Eukaryota</taxon>
        <taxon>Fungi</taxon>
        <taxon>Dikarya</taxon>
        <taxon>Ascomycota</taxon>
        <taxon>Pezizomycotina</taxon>
        <taxon>Dothideomycetes</taxon>
        <taxon>Dothideomycetidae</taxon>
        <taxon>Mycosphaerellales</taxon>
        <taxon>Dissoconiaceae</taxon>
        <taxon>Dissoconium</taxon>
    </lineage>
</organism>
<dbReference type="RefSeq" id="XP_033462812.1">
    <property type="nucleotide sequence ID" value="XM_033602827.1"/>
</dbReference>
<dbReference type="Proteomes" id="UP000504637">
    <property type="component" value="Unplaced"/>
</dbReference>
<dbReference type="GO" id="GO:0003677">
    <property type="term" value="F:DNA binding"/>
    <property type="evidence" value="ECO:0007669"/>
    <property type="project" value="UniProtKB-KW"/>
</dbReference>
<feature type="compositionally biased region" description="Polar residues" evidence="3">
    <location>
        <begin position="31"/>
        <end position="42"/>
    </location>
</feature>
<dbReference type="PROSITE" id="PS50888">
    <property type="entry name" value="BHLH"/>
    <property type="match status" value="1"/>
</dbReference>
<feature type="compositionally biased region" description="Polar residues" evidence="3">
    <location>
        <begin position="194"/>
        <end position="211"/>
    </location>
</feature>
<keyword evidence="5" id="KW-1185">Reference proteome</keyword>
<accession>A0A6J3MCM4</accession>
<dbReference type="AlphaFoldDB" id="A0A6J3MCM4"/>
<dbReference type="OrthoDB" id="8964853at2759"/>
<proteinExistence type="predicted"/>
<dbReference type="GO" id="GO:0090575">
    <property type="term" value="C:RNA polymerase II transcription regulator complex"/>
    <property type="evidence" value="ECO:0007669"/>
    <property type="project" value="TreeGrafter"/>
</dbReference>
<keyword evidence="2" id="KW-0539">Nucleus</keyword>
<dbReference type="Pfam" id="PF00010">
    <property type="entry name" value="HLH"/>
    <property type="match status" value="1"/>
</dbReference>
<dbReference type="InterPro" id="IPR011598">
    <property type="entry name" value="bHLH_dom"/>
</dbReference>
<feature type="compositionally biased region" description="Low complexity" evidence="3">
    <location>
        <begin position="341"/>
        <end position="352"/>
    </location>
</feature>
<feature type="compositionally biased region" description="Polar residues" evidence="3">
    <location>
        <begin position="353"/>
        <end position="373"/>
    </location>
</feature>
<feature type="compositionally biased region" description="Polar residues" evidence="3">
    <location>
        <begin position="149"/>
        <end position="175"/>
    </location>
</feature>
<dbReference type="GO" id="GO:0003700">
    <property type="term" value="F:DNA-binding transcription factor activity"/>
    <property type="evidence" value="ECO:0007669"/>
    <property type="project" value="TreeGrafter"/>
</dbReference>
<feature type="region of interest" description="Disordered" evidence="3">
    <location>
        <begin position="143"/>
        <end position="264"/>
    </location>
</feature>
<evidence type="ECO:0000256" key="3">
    <source>
        <dbReference type="SAM" id="MobiDB-lite"/>
    </source>
</evidence>
<feature type="compositionally biased region" description="Low complexity" evidence="3">
    <location>
        <begin position="1"/>
        <end position="30"/>
    </location>
</feature>
<name>A0A6J3MCM4_9PEZI</name>
<feature type="region of interest" description="Disordered" evidence="3">
    <location>
        <begin position="1"/>
        <end position="84"/>
    </location>
</feature>
<protein>
    <recommendedName>
        <fullName evidence="4">BHLH domain-containing protein</fullName>
    </recommendedName>
</protein>
<dbReference type="InterPro" id="IPR036638">
    <property type="entry name" value="HLH_DNA-bd_sf"/>
</dbReference>
<dbReference type="SMART" id="SM00353">
    <property type="entry name" value="HLH"/>
    <property type="match status" value="1"/>
</dbReference>
<feature type="compositionally biased region" description="Basic and acidic residues" evidence="3">
    <location>
        <begin position="178"/>
        <end position="190"/>
    </location>
</feature>